<dbReference type="GO" id="GO:0008270">
    <property type="term" value="F:zinc ion binding"/>
    <property type="evidence" value="ECO:0007669"/>
    <property type="project" value="InterPro"/>
</dbReference>
<dbReference type="CDD" id="cd00067">
    <property type="entry name" value="GAL4"/>
    <property type="match status" value="1"/>
</dbReference>
<feature type="compositionally biased region" description="Polar residues" evidence="2">
    <location>
        <begin position="184"/>
        <end position="201"/>
    </location>
</feature>
<evidence type="ECO:0000313" key="3">
    <source>
        <dbReference type="EMBL" id="KAG5918315.1"/>
    </source>
</evidence>
<dbReference type="EMBL" id="SRPY01000748">
    <property type="protein sequence ID" value="KAG5918315.1"/>
    <property type="molecule type" value="Genomic_DNA"/>
</dbReference>
<dbReference type="Proteomes" id="UP000811619">
    <property type="component" value="Unassembled WGS sequence"/>
</dbReference>
<dbReference type="OrthoDB" id="10261408at2759"/>
<proteinExistence type="predicted"/>
<evidence type="ECO:0000256" key="2">
    <source>
        <dbReference type="SAM" id="MobiDB-lite"/>
    </source>
</evidence>
<feature type="compositionally biased region" description="Polar residues" evidence="2">
    <location>
        <begin position="166"/>
        <end position="177"/>
    </location>
</feature>
<dbReference type="InterPro" id="IPR001138">
    <property type="entry name" value="Zn2Cys6_DnaBD"/>
</dbReference>
<dbReference type="PANTHER" id="PTHR47256:SF1">
    <property type="entry name" value="ZN(II)2CYS6 TRANSCRIPTION FACTOR (EUROFUNG)"/>
    <property type="match status" value="1"/>
</dbReference>
<gene>
    <name evidence="3" type="ORF">E4U42_006889</name>
</gene>
<accession>A0A8K0J3S0</accession>
<organism evidence="3 4">
    <name type="scientific">Claviceps africana</name>
    <dbReference type="NCBI Taxonomy" id="83212"/>
    <lineage>
        <taxon>Eukaryota</taxon>
        <taxon>Fungi</taxon>
        <taxon>Dikarya</taxon>
        <taxon>Ascomycota</taxon>
        <taxon>Pezizomycotina</taxon>
        <taxon>Sordariomycetes</taxon>
        <taxon>Hypocreomycetidae</taxon>
        <taxon>Hypocreales</taxon>
        <taxon>Clavicipitaceae</taxon>
        <taxon>Claviceps</taxon>
    </lineage>
</organism>
<dbReference type="CDD" id="cd12148">
    <property type="entry name" value="fungal_TF_MHR"/>
    <property type="match status" value="1"/>
</dbReference>
<comment type="caution">
    <text evidence="3">The sequence shown here is derived from an EMBL/GenBank/DDBJ whole genome shotgun (WGS) entry which is preliminary data.</text>
</comment>
<sequence>MVHIFNILSSRLCNGGRPACDVCIKRRTDCVYRQDRRVVTETNDALRRENRALQASLEKHARVLEQLTTLPEELSIQLLRDVRARPESVDALTASVHGSMHFQYRPSDLATAKSIFPRTDSLLEFELAARHQFAYPKTTPLDPAQLVAFLDSNALTAADELFRRQYSPQTSSRTPSVVSGRPLDTSQNRPGFSTSSTSVPETGTPEASEPYKLCDPRLVNLEIKFWTSVAIPNSLAAAAISFFLESEHQLTRVFDADLFLADLVAQRLEHCSPFLVNAVLSYACQAHNRHDPRSMFYVSELLQVGTTLYKSERNLTRNHIPLSTSSIYEPITSLAATVLMSLACKIYGQDEAGYDFLRASREIATELGLLDAVPESYRIERLGKHSESWLRSASYAAWGTYNWLSAAGLFNDEPSIRYPPTLPIPVSADVCLGHHEDSHTPTNPSSGSISVYMGHTFQALCGFSIIVQEILAVYNGLDPQPLYKRVSLAFAEAKYQKLLAWSDSVENKVSRGEGSPGHVLIFQ</sequence>
<evidence type="ECO:0008006" key="5">
    <source>
        <dbReference type="Google" id="ProtNLM"/>
    </source>
</evidence>
<dbReference type="InterPro" id="IPR053187">
    <property type="entry name" value="Notoamide_regulator"/>
</dbReference>
<reference evidence="3" key="1">
    <citation type="journal article" date="2020" name="bioRxiv">
        <title>Whole genome comparisons of ergot fungi reveals the divergence and evolution of species within the genus Claviceps are the result of varying mechanisms driving genome evolution and host range expansion.</title>
        <authorList>
            <person name="Wyka S.A."/>
            <person name="Mondo S.J."/>
            <person name="Liu M."/>
            <person name="Dettman J."/>
            <person name="Nalam V."/>
            <person name="Broders K.D."/>
        </authorList>
    </citation>
    <scope>NUCLEOTIDE SEQUENCE</scope>
    <source>
        <strain evidence="3">CCC 489</strain>
    </source>
</reference>
<dbReference type="InterPro" id="IPR036864">
    <property type="entry name" value="Zn2-C6_fun-type_DNA-bd_sf"/>
</dbReference>
<dbReference type="GO" id="GO:0000981">
    <property type="term" value="F:DNA-binding transcription factor activity, RNA polymerase II-specific"/>
    <property type="evidence" value="ECO:0007669"/>
    <property type="project" value="InterPro"/>
</dbReference>
<keyword evidence="1" id="KW-0539">Nucleus</keyword>
<keyword evidence="4" id="KW-1185">Reference proteome</keyword>
<evidence type="ECO:0000256" key="1">
    <source>
        <dbReference type="ARBA" id="ARBA00023242"/>
    </source>
</evidence>
<dbReference type="PANTHER" id="PTHR47256">
    <property type="entry name" value="ZN(II)2CYS6 TRANSCRIPTION FACTOR (EUROFUNG)-RELATED"/>
    <property type="match status" value="1"/>
</dbReference>
<dbReference type="Gene3D" id="4.10.240.10">
    <property type="entry name" value="Zn(2)-C6 fungal-type DNA-binding domain"/>
    <property type="match status" value="1"/>
</dbReference>
<protein>
    <recommendedName>
        <fullName evidence="5">Transcription factor</fullName>
    </recommendedName>
</protein>
<evidence type="ECO:0000313" key="4">
    <source>
        <dbReference type="Proteomes" id="UP000811619"/>
    </source>
</evidence>
<name>A0A8K0J3S0_9HYPO</name>
<dbReference type="AlphaFoldDB" id="A0A8K0J3S0"/>
<feature type="region of interest" description="Disordered" evidence="2">
    <location>
        <begin position="166"/>
        <end position="209"/>
    </location>
</feature>